<reference evidence="2" key="1">
    <citation type="journal article" date="2013" name="Nature">
        <title>Draft genome of the wheat A-genome progenitor Triticum urartu.</title>
        <authorList>
            <person name="Ling H.Q."/>
            <person name="Zhao S."/>
            <person name="Liu D."/>
            <person name="Wang J."/>
            <person name="Sun H."/>
            <person name="Zhang C."/>
            <person name="Fan H."/>
            <person name="Li D."/>
            <person name="Dong L."/>
            <person name="Tao Y."/>
            <person name="Gao C."/>
            <person name="Wu H."/>
            <person name="Li Y."/>
            <person name="Cui Y."/>
            <person name="Guo X."/>
            <person name="Zheng S."/>
            <person name="Wang B."/>
            <person name="Yu K."/>
            <person name="Liang Q."/>
            <person name="Yang W."/>
            <person name="Lou X."/>
            <person name="Chen J."/>
            <person name="Feng M."/>
            <person name="Jian J."/>
            <person name="Zhang X."/>
            <person name="Luo G."/>
            <person name="Jiang Y."/>
            <person name="Liu J."/>
            <person name="Wang Z."/>
            <person name="Sha Y."/>
            <person name="Zhang B."/>
            <person name="Wu H."/>
            <person name="Tang D."/>
            <person name="Shen Q."/>
            <person name="Xue P."/>
            <person name="Zou S."/>
            <person name="Wang X."/>
            <person name="Liu X."/>
            <person name="Wang F."/>
            <person name="Yang Y."/>
            <person name="An X."/>
            <person name="Dong Z."/>
            <person name="Zhang K."/>
            <person name="Zhang X."/>
            <person name="Luo M.C."/>
            <person name="Dvorak J."/>
            <person name="Tong Y."/>
            <person name="Wang J."/>
            <person name="Yang H."/>
            <person name="Li Z."/>
            <person name="Wang D."/>
            <person name="Zhang A."/>
            <person name="Wang J."/>
        </authorList>
    </citation>
    <scope>NUCLEOTIDE SEQUENCE</scope>
    <source>
        <strain evidence="2">cv. G1812</strain>
    </source>
</reference>
<evidence type="ECO:0000313" key="1">
    <source>
        <dbReference type="EnsemblPlants" id="TuG1812G0700003079.01.T01"/>
    </source>
</evidence>
<name>A0A8R7R3B3_TRIUA</name>
<reference evidence="1" key="2">
    <citation type="submission" date="2018-03" db="EMBL/GenBank/DDBJ databases">
        <title>The Triticum urartu genome reveals the dynamic nature of wheat genome evolution.</title>
        <authorList>
            <person name="Ling H."/>
            <person name="Ma B."/>
            <person name="Shi X."/>
            <person name="Liu H."/>
            <person name="Dong L."/>
            <person name="Sun H."/>
            <person name="Cao Y."/>
            <person name="Gao Q."/>
            <person name="Zheng S."/>
            <person name="Li Y."/>
            <person name="Yu Y."/>
            <person name="Du H."/>
            <person name="Qi M."/>
            <person name="Li Y."/>
            <person name="Yu H."/>
            <person name="Cui Y."/>
            <person name="Wang N."/>
            <person name="Chen C."/>
            <person name="Wu H."/>
            <person name="Zhao Y."/>
            <person name="Zhang J."/>
            <person name="Li Y."/>
            <person name="Zhou W."/>
            <person name="Zhang B."/>
            <person name="Hu W."/>
            <person name="Eijk M."/>
            <person name="Tang J."/>
            <person name="Witsenboer H."/>
            <person name="Zhao S."/>
            <person name="Li Z."/>
            <person name="Zhang A."/>
            <person name="Wang D."/>
            <person name="Liang C."/>
        </authorList>
    </citation>
    <scope>NUCLEOTIDE SEQUENCE [LARGE SCALE GENOMIC DNA]</scope>
    <source>
        <strain evidence="1">cv. G1812</strain>
    </source>
</reference>
<dbReference type="EnsemblPlants" id="TuG1812G0700003079.01.T01">
    <property type="protein sequence ID" value="TuG1812G0700003079.01.T01"/>
    <property type="gene ID" value="TuG1812G0700003079.01"/>
</dbReference>
<reference evidence="1" key="3">
    <citation type="submission" date="2022-06" db="UniProtKB">
        <authorList>
            <consortium name="EnsemblPlants"/>
        </authorList>
    </citation>
    <scope>IDENTIFICATION</scope>
</reference>
<dbReference type="Gramene" id="TuG1812G0700003079.01.T01">
    <property type="protein sequence ID" value="TuG1812G0700003079.01.T01"/>
    <property type="gene ID" value="TuG1812G0700003079.01"/>
</dbReference>
<dbReference type="AlphaFoldDB" id="A0A8R7R3B3"/>
<keyword evidence="2" id="KW-1185">Reference proteome</keyword>
<evidence type="ECO:0000313" key="2">
    <source>
        <dbReference type="Proteomes" id="UP000015106"/>
    </source>
</evidence>
<organism evidence="1 2">
    <name type="scientific">Triticum urartu</name>
    <name type="common">Red wild einkorn</name>
    <name type="synonym">Crithodium urartu</name>
    <dbReference type="NCBI Taxonomy" id="4572"/>
    <lineage>
        <taxon>Eukaryota</taxon>
        <taxon>Viridiplantae</taxon>
        <taxon>Streptophyta</taxon>
        <taxon>Embryophyta</taxon>
        <taxon>Tracheophyta</taxon>
        <taxon>Spermatophyta</taxon>
        <taxon>Magnoliopsida</taxon>
        <taxon>Liliopsida</taxon>
        <taxon>Poales</taxon>
        <taxon>Poaceae</taxon>
        <taxon>BOP clade</taxon>
        <taxon>Pooideae</taxon>
        <taxon>Triticodae</taxon>
        <taxon>Triticeae</taxon>
        <taxon>Triticinae</taxon>
        <taxon>Triticum</taxon>
    </lineage>
</organism>
<proteinExistence type="predicted"/>
<dbReference type="Proteomes" id="UP000015106">
    <property type="component" value="Chromosome 7"/>
</dbReference>
<sequence length="100" mass="11229">MSHFQYLLAVGKGHRFDLLCLLRTEFPGNVSKQIADNRQFSTNGIPRDLDTVNRSTSASASTLSTITMVGRLANEIVTIMTVLHWCYGCHLQLLWVPPRP</sequence>
<accession>A0A8R7R3B3</accession>
<protein>
    <submittedName>
        <fullName evidence="1">Uncharacterized protein</fullName>
    </submittedName>
</protein>